<dbReference type="EMBL" id="VCBC01000005">
    <property type="protein sequence ID" value="TLU66170.1"/>
    <property type="molecule type" value="Genomic_DNA"/>
</dbReference>
<evidence type="ECO:0000256" key="1">
    <source>
        <dbReference type="ARBA" id="ARBA00004651"/>
    </source>
</evidence>
<feature type="transmembrane region" description="Helical" evidence="7">
    <location>
        <begin position="12"/>
        <end position="36"/>
    </location>
</feature>
<evidence type="ECO:0000256" key="6">
    <source>
        <dbReference type="ARBA" id="ARBA00023136"/>
    </source>
</evidence>
<keyword evidence="6 7" id="KW-0472">Membrane</keyword>
<comment type="subcellular location">
    <subcellularLocation>
        <location evidence="1">Cell membrane</location>
        <topology evidence="1">Multi-pass membrane protein</topology>
    </subcellularLocation>
</comment>
<proteinExistence type="inferred from homology"/>
<keyword evidence="9" id="KW-1185">Reference proteome</keyword>
<dbReference type="PANTHER" id="PTHR33452">
    <property type="entry name" value="OXIDOREDUCTASE CATD-RELATED"/>
    <property type="match status" value="1"/>
</dbReference>
<dbReference type="Pfam" id="PF07681">
    <property type="entry name" value="DoxX"/>
    <property type="match status" value="1"/>
</dbReference>
<feature type="transmembrane region" description="Helical" evidence="7">
    <location>
        <begin position="87"/>
        <end position="113"/>
    </location>
</feature>
<dbReference type="OrthoDB" id="346004at2"/>
<sequence>MIKLYEAFVNFVLKLDFIPAILLRLFLAPVFIIAGYNKLQLSNTELSIGEQFTADPNVIAWFGNTEWGLGLPFPEVLANLAAWTEFFGGWLLIIGLAVRLISIPLMVTMFVAATSVHLENGWFAITPTNPDTSAAQVLDWFGFEEAEDSLKNSEEAAVRLGRMKSILEENGNTQWLYGKGNIAILNNGIEFSATYFLMLLALFFIGPGRWFSLDHWLYKPEPVVESTSN</sequence>
<organism evidence="8 9">
    <name type="scientific">Thalassotalea litorea</name>
    <dbReference type="NCBI Taxonomy" id="2020715"/>
    <lineage>
        <taxon>Bacteria</taxon>
        <taxon>Pseudomonadati</taxon>
        <taxon>Pseudomonadota</taxon>
        <taxon>Gammaproteobacteria</taxon>
        <taxon>Alteromonadales</taxon>
        <taxon>Colwelliaceae</taxon>
        <taxon>Thalassotalea</taxon>
    </lineage>
</organism>
<dbReference type="AlphaFoldDB" id="A0A5R9IKW9"/>
<dbReference type="InterPro" id="IPR032808">
    <property type="entry name" value="DoxX"/>
</dbReference>
<reference evidence="8 9" key="1">
    <citation type="submission" date="2019-05" db="EMBL/GenBank/DDBJ databases">
        <title>Genome sequences of Thalassotalea litorea 1K03283.</title>
        <authorList>
            <person name="Zhang D."/>
        </authorList>
    </citation>
    <scope>NUCLEOTIDE SEQUENCE [LARGE SCALE GENOMIC DNA]</scope>
    <source>
        <strain evidence="8 9">MCCC 1K03283</strain>
    </source>
</reference>
<dbReference type="GO" id="GO:0005886">
    <property type="term" value="C:plasma membrane"/>
    <property type="evidence" value="ECO:0007669"/>
    <property type="project" value="UniProtKB-SubCell"/>
</dbReference>
<evidence type="ECO:0000256" key="2">
    <source>
        <dbReference type="ARBA" id="ARBA00006679"/>
    </source>
</evidence>
<feature type="transmembrane region" description="Helical" evidence="7">
    <location>
        <begin position="193"/>
        <end position="212"/>
    </location>
</feature>
<keyword evidence="5 7" id="KW-1133">Transmembrane helix</keyword>
<evidence type="ECO:0000313" key="8">
    <source>
        <dbReference type="EMBL" id="TLU66170.1"/>
    </source>
</evidence>
<evidence type="ECO:0000256" key="3">
    <source>
        <dbReference type="ARBA" id="ARBA00022475"/>
    </source>
</evidence>
<dbReference type="RefSeq" id="WP_138319046.1">
    <property type="nucleotide sequence ID" value="NZ_VCBC01000005.1"/>
</dbReference>
<evidence type="ECO:0000313" key="9">
    <source>
        <dbReference type="Proteomes" id="UP000307790"/>
    </source>
</evidence>
<dbReference type="PANTHER" id="PTHR33452:SF19">
    <property type="entry name" value="DOXX FAMILY PROTEIN"/>
    <property type="match status" value="1"/>
</dbReference>
<evidence type="ECO:0000256" key="7">
    <source>
        <dbReference type="SAM" id="Phobius"/>
    </source>
</evidence>
<gene>
    <name evidence="8" type="ORF">FE810_05475</name>
</gene>
<protein>
    <submittedName>
        <fullName evidence="8">DoxX family protein</fullName>
    </submittedName>
</protein>
<evidence type="ECO:0000256" key="5">
    <source>
        <dbReference type="ARBA" id="ARBA00022989"/>
    </source>
</evidence>
<dbReference type="Proteomes" id="UP000307790">
    <property type="component" value="Unassembled WGS sequence"/>
</dbReference>
<comment type="similarity">
    <text evidence="2">Belongs to the DoxX family.</text>
</comment>
<dbReference type="InterPro" id="IPR051907">
    <property type="entry name" value="DoxX-like_oxidoreductase"/>
</dbReference>
<name>A0A5R9IKW9_9GAMM</name>
<accession>A0A5R9IKW9</accession>
<keyword evidence="4 7" id="KW-0812">Transmembrane</keyword>
<evidence type="ECO:0000256" key="4">
    <source>
        <dbReference type="ARBA" id="ARBA00022692"/>
    </source>
</evidence>
<comment type="caution">
    <text evidence="8">The sequence shown here is derived from an EMBL/GenBank/DDBJ whole genome shotgun (WGS) entry which is preliminary data.</text>
</comment>
<keyword evidence="3" id="KW-1003">Cell membrane</keyword>